<accession>A0A6M3L673</accession>
<dbReference type="EMBL" id="MT142802">
    <property type="protein sequence ID" value="QJA88755.1"/>
    <property type="molecule type" value="Genomic_DNA"/>
</dbReference>
<name>A0A6M3L673_9ZZZZ</name>
<sequence length="71" mass="8134">MIKVEQAITDGQESTGIASLDVDNDKKRVRINFHTKLGDKTCYLKLTFDKEGLEYMSKILELILAEENENE</sequence>
<protein>
    <submittedName>
        <fullName evidence="1">Uncharacterized protein</fullName>
    </submittedName>
</protein>
<organism evidence="1">
    <name type="scientific">viral metagenome</name>
    <dbReference type="NCBI Taxonomy" id="1070528"/>
    <lineage>
        <taxon>unclassified sequences</taxon>
        <taxon>metagenomes</taxon>
        <taxon>organismal metagenomes</taxon>
    </lineage>
</organism>
<evidence type="ECO:0000313" key="1">
    <source>
        <dbReference type="EMBL" id="QJA88755.1"/>
    </source>
</evidence>
<reference evidence="1" key="1">
    <citation type="submission" date="2020-03" db="EMBL/GenBank/DDBJ databases">
        <title>The deep terrestrial virosphere.</title>
        <authorList>
            <person name="Holmfeldt K."/>
            <person name="Nilsson E."/>
            <person name="Simone D."/>
            <person name="Lopez-Fernandez M."/>
            <person name="Wu X."/>
            <person name="de Brujin I."/>
            <person name="Lundin D."/>
            <person name="Andersson A."/>
            <person name="Bertilsson S."/>
            <person name="Dopson M."/>
        </authorList>
    </citation>
    <scope>NUCLEOTIDE SEQUENCE</scope>
    <source>
        <strain evidence="1">MM415B02695</strain>
    </source>
</reference>
<gene>
    <name evidence="1" type="ORF">MM415B02695_0010</name>
</gene>
<proteinExistence type="predicted"/>
<dbReference type="AlphaFoldDB" id="A0A6M3L673"/>